<dbReference type="PANTHER" id="PTHR33824">
    <property type="entry name" value="POLYKETIDE CYCLASE/DEHYDRASE AND LIPID TRANSPORT SUPERFAMILY PROTEIN"/>
    <property type="match status" value="1"/>
</dbReference>
<feature type="compositionally biased region" description="Polar residues" evidence="1">
    <location>
        <begin position="1"/>
        <end position="13"/>
    </location>
</feature>
<dbReference type="InterPro" id="IPR019587">
    <property type="entry name" value="Polyketide_cyclase/dehydratase"/>
</dbReference>
<evidence type="ECO:0000313" key="3">
    <source>
        <dbReference type="Proteomes" id="UP000235897"/>
    </source>
</evidence>
<dbReference type="Proteomes" id="UP000235897">
    <property type="component" value="Unassembled WGS sequence"/>
</dbReference>
<dbReference type="RefSeq" id="WP_102846702.1">
    <property type="nucleotide sequence ID" value="NZ_CP073105.1"/>
</dbReference>
<feature type="region of interest" description="Disordered" evidence="1">
    <location>
        <begin position="239"/>
        <end position="262"/>
    </location>
</feature>
<dbReference type="EMBL" id="POUW01000003">
    <property type="protein sequence ID" value="PNG06257.1"/>
    <property type="molecule type" value="Genomic_DNA"/>
</dbReference>
<accession>A0A2N8SUW8</accession>
<dbReference type="InterPro" id="IPR047137">
    <property type="entry name" value="ORF3"/>
</dbReference>
<protein>
    <submittedName>
        <fullName evidence="2">Cyclase/dehydrase</fullName>
    </submittedName>
</protein>
<sequence length="262" mass="28910">MNPSHSPLISTRNAPGRTGDPNLHGVERLVSGLLGGWLVARGLRKGGVLGLLELAAGGMAIARGGSGQCNAKRALSPTPYESQLADEHHWGRARALSKSITVNRPRDEVYRYWRDFSNMPTFMEFIERVETRDDHHAHWVARVPMMDKSIEWDTYVTEDIPGERLAWMSEPNAPVRNLGWVTFREAPNGSGTEIQAVVAHEVPGGQLGYALARGVSKFSGFKAEQNLRRFKQLMETGEISTGQMNREPADKHTGIAATGEAR</sequence>
<evidence type="ECO:0000313" key="2">
    <source>
        <dbReference type="EMBL" id="PNG06257.1"/>
    </source>
</evidence>
<evidence type="ECO:0000256" key="1">
    <source>
        <dbReference type="SAM" id="MobiDB-lite"/>
    </source>
</evidence>
<dbReference type="Pfam" id="PF10604">
    <property type="entry name" value="Polyketide_cyc2"/>
    <property type="match status" value="1"/>
</dbReference>
<name>A0A2N8SUW8_STUST</name>
<dbReference type="CDD" id="cd07817">
    <property type="entry name" value="SRPBCC_8"/>
    <property type="match status" value="1"/>
</dbReference>
<dbReference type="PANTHER" id="PTHR33824:SF7">
    <property type="entry name" value="POLYKETIDE CYCLASE_DEHYDRASE AND LIPID TRANSPORT SUPERFAMILY PROTEIN"/>
    <property type="match status" value="1"/>
</dbReference>
<proteinExistence type="predicted"/>
<feature type="region of interest" description="Disordered" evidence="1">
    <location>
        <begin position="1"/>
        <end position="22"/>
    </location>
</feature>
<organism evidence="2 3">
    <name type="scientific">Stutzerimonas stutzeri</name>
    <name type="common">Pseudomonas stutzeri</name>
    <dbReference type="NCBI Taxonomy" id="316"/>
    <lineage>
        <taxon>Bacteria</taxon>
        <taxon>Pseudomonadati</taxon>
        <taxon>Pseudomonadota</taxon>
        <taxon>Gammaproteobacteria</taxon>
        <taxon>Pseudomonadales</taxon>
        <taxon>Pseudomonadaceae</taxon>
        <taxon>Stutzerimonas</taxon>
    </lineage>
</organism>
<dbReference type="AlphaFoldDB" id="A0A2N8SUW8"/>
<gene>
    <name evidence="2" type="ORF">CXL00_10610</name>
</gene>
<comment type="caution">
    <text evidence="2">The sequence shown here is derived from an EMBL/GenBank/DDBJ whole genome shotgun (WGS) entry which is preliminary data.</text>
</comment>
<dbReference type="Gene3D" id="3.30.530.20">
    <property type="match status" value="1"/>
</dbReference>
<dbReference type="InterPro" id="IPR023393">
    <property type="entry name" value="START-like_dom_sf"/>
</dbReference>
<dbReference type="SUPFAM" id="SSF55961">
    <property type="entry name" value="Bet v1-like"/>
    <property type="match status" value="1"/>
</dbReference>
<reference evidence="2 3" key="1">
    <citation type="submission" date="2018-01" db="EMBL/GenBank/DDBJ databases">
        <title>Denitrification phenotypes of diverse strains of Pseudomonas stutzeri.</title>
        <authorList>
            <person name="Milligan D.A."/>
            <person name="Bergaust L."/>
            <person name="Bakken L.R."/>
            <person name="Frostegard A."/>
        </authorList>
    </citation>
    <scope>NUCLEOTIDE SEQUENCE [LARGE SCALE GENOMIC DNA]</scope>
    <source>
        <strain evidence="2 3">28a3</strain>
    </source>
</reference>
<dbReference type="OrthoDB" id="9797595at2"/>